<sequence length="82" mass="9338">MERTTPKRASLLQTSSPTGRRSASTKFMRTCTLPDIWQNHASNTQDSCAEAAILLPDHRIPTKAPESVLYISEYKKRISFLW</sequence>
<evidence type="ECO:0000313" key="3">
    <source>
        <dbReference type="Proteomes" id="UP000499080"/>
    </source>
</evidence>
<dbReference type="Proteomes" id="UP000499080">
    <property type="component" value="Unassembled WGS sequence"/>
</dbReference>
<dbReference type="AlphaFoldDB" id="A0A4Y2RIE1"/>
<keyword evidence="3" id="KW-1185">Reference proteome</keyword>
<protein>
    <submittedName>
        <fullName evidence="2">Uncharacterized protein</fullName>
    </submittedName>
</protein>
<organism evidence="2 3">
    <name type="scientific">Araneus ventricosus</name>
    <name type="common">Orbweaver spider</name>
    <name type="synonym">Epeira ventricosa</name>
    <dbReference type="NCBI Taxonomy" id="182803"/>
    <lineage>
        <taxon>Eukaryota</taxon>
        <taxon>Metazoa</taxon>
        <taxon>Ecdysozoa</taxon>
        <taxon>Arthropoda</taxon>
        <taxon>Chelicerata</taxon>
        <taxon>Arachnida</taxon>
        <taxon>Araneae</taxon>
        <taxon>Araneomorphae</taxon>
        <taxon>Entelegynae</taxon>
        <taxon>Araneoidea</taxon>
        <taxon>Araneidae</taxon>
        <taxon>Araneus</taxon>
    </lineage>
</organism>
<gene>
    <name evidence="2" type="ORF">AVEN_258993_1</name>
</gene>
<feature type="region of interest" description="Disordered" evidence="1">
    <location>
        <begin position="1"/>
        <end position="25"/>
    </location>
</feature>
<evidence type="ECO:0000313" key="2">
    <source>
        <dbReference type="EMBL" id="GBN75582.1"/>
    </source>
</evidence>
<name>A0A4Y2RIE1_ARAVE</name>
<feature type="compositionally biased region" description="Polar residues" evidence="1">
    <location>
        <begin position="11"/>
        <end position="25"/>
    </location>
</feature>
<dbReference type="EMBL" id="BGPR01017247">
    <property type="protein sequence ID" value="GBN75582.1"/>
    <property type="molecule type" value="Genomic_DNA"/>
</dbReference>
<evidence type="ECO:0000256" key="1">
    <source>
        <dbReference type="SAM" id="MobiDB-lite"/>
    </source>
</evidence>
<reference evidence="2 3" key="1">
    <citation type="journal article" date="2019" name="Sci. Rep.">
        <title>Orb-weaving spider Araneus ventricosus genome elucidates the spidroin gene catalogue.</title>
        <authorList>
            <person name="Kono N."/>
            <person name="Nakamura H."/>
            <person name="Ohtoshi R."/>
            <person name="Moran D.A.P."/>
            <person name="Shinohara A."/>
            <person name="Yoshida Y."/>
            <person name="Fujiwara M."/>
            <person name="Mori M."/>
            <person name="Tomita M."/>
            <person name="Arakawa K."/>
        </authorList>
    </citation>
    <scope>NUCLEOTIDE SEQUENCE [LARGE SCALE GENOMIC DNA]</scope>
</reference>
<comment type="caution">
    <text evidence="2">The sequence shown here is derived from an EMBL/GenBank/DDBJ whole genome shotgun (WGS) entry which is preliminary data.</text>
</comment>
<proteinExistence type="predicted"/>
<accession>A0A4Y2RIE1</accession>